<reference evidence="1 2" key="1">
    <citation type="submission" date="2024-01" db="EMBL/GenBank/DDBJ databases">
        <title>The genomes of 5 underutilized Papilionoideae crops provide insights into root nodulation and disease resistance.</title>
        <authorList>
            <person name="Yuan L."/>
        </authorList>
    </citation>
    <scope>NUCLEOTIDE SEQUENCE [LARGE SCALE GENOMIC DNA]</scope>
    <source>
        <strain evidence="1">LY-2023</strain>
        <tissue evidence="1">Leaf</tissue>
    </source>
</reference>
<dbReference type="EMBL" id="JAYKXN010000007">
    <property type="protein sequence ID" value="KAK7272212.1"/>
    <property type="molecule type" value="Genomic_DNA"/>
</dbReference>
<sequence length="111" mass="12685">MHAMAACNVCNSKPSNFRLFILPLFLCFLKPLTIIAFAASTPCTTSHLQQVDFLKVQVLARELYARTTGRIRDPPVLHFSPDQKMHLPTMDLENERVMGHKSYCCLVFHHL</sequence>
<comment type="caution">
    <text evidence="1">The sequence shown here is derived from an EMBL/GenBank/DDBJ whole genome shotgun (WGS) entry which is preliminary data.</text>
</comment>
<keyword evidence="2" id="KW-1185">Reference proteome</keyword>
<accession>A0AAN9IAF4</accession>
<evidence type="ECO:0000313" key="2">
    <source>
        <dbReference type="Proteomes" id="UP001359559"/>
    </source>
</evidence>
<organism evidence="1 2">
    <name type="scientific">Clitoria ternatea</name>
    <name type="common">Butterfly pea</name>
    <dbReference type="NCBI Taxonomy" id="43366"/>
    <lineage>
        <taxon>Eukaryota</taxon>
        <taxon>Viridiplantae</taxon>
        <taxon>Streptophyta</taxon>
        <taxon>Embryophyta</taxon>
        <taxon>Tracheophyta</taxon>
        <taxon>Spermatophyta</taxon>
        <taxon>Magnoliopsida</taxon>
        <taxon>eudicotyledons</taxon>
        <taxon>Gunneridae</taxon>
        <taxon>Pentapetalae</taxon>
        <taxon>rosids</taxon>
        <taxon>fabids</taxon>
        <taxon>Fabales</taxon>
        <taxon>Fabaceae</taxon>
        <taxon>Papilionoideae</taxon>
        <taxon>50 kb inversion clade</taxon>
        <taxon>NPAAA clade</taxon>
        <taxon>indigoferoid/millettioid clade</taxon>
        <taxon>Phaseoleae</taxon>
        <taxon>Clitoria</taxon>
    </lineage>
</organism>
<dbReference type="Proteomes" id="UP001359559">
    <property type="component" value="Unassembled WGS sequence"/>
</dbReference>
<proteinExistence type="predicted"/>
<gene>
    <name evidence="1" type="ORF">RJT34_28682</name>
</gene>
<name>A0AAN9IAF4_CLITE</name>
<protein>
    <submittedName>
        <fullName evidence="1">Uncharacterized protein</fullName>
    </submittedName>
</protein>
<evidence type="ECO:0000313" key="1">
    <source>
        <dbReference type="EMBL" id="KAK7272212.1"/>
    </source>
</evidence>
<dbReference type="AlphaFoldDB" id="A0AAN9IAF4"/>